<proteinExistence type="predicted"/>
<reference evidence="2" key="1">
    <citation type="journal article" date="2019" name="Int. J. Syst. Evol. Microbiol.">
        <title>The Global Catalogue of Microorganisms (GCM) 10K type strain sequencing project: providing services to taxonomists for standard genome sequencing and annotation.</title>
        <authorList>
            <consortium name="The Broad Institute Genomics Platform"/>
            <consortium name="The Broad Institute Genome Sequencing Center for Infectious Disease"/>
            <person name="Wu L."/>
            <person name="Ma J."/>
        </authorList>
    </citation>
    <scope>NUCLEOTIDE SEQUENCE [LARGE SCALE GENOMIC DNA]</scope>
    <source>
        <strain evidence="2">PCU 266</strain>
    </source>
</reference>
<dbReference type="InterPro" id="IPR036628">
    <property type="entry name" value="Clp_N_dom_sf"/>
</dbReference>
<keyword evidence="1" id="KW-0378">Hydrolase</keyword>
<dbReference type="RefSeq" id="WP_344472048.1">
    <property type="nucleotide sequence ID" value="NZ_BAAASB010000001.1"/>
</dbReference>
<accession>A0ABW0AIU8</accession>
<dbReference type="EMBL" id="JBHSKP010000011">
    <property type="protein sequence ID" value="MFC5153683.1"/>
    <property type="molecule type" value="Genomic_DNA"/>
</dbReference>
<dbReference type="GO" id="GO:0006508">
    <property type="term" value="P:proteolysis"/>
    <property type="evidence" value="ECO:0007669"/>
    <property type="project" value="UniProtKB-KW"/>
</dbReference>
<name>A0ABW0AIU8_9ACTN</name>
<comment type="caution">
    <text evidence="1">The sequence shown here is derived from an EMBL/GenBank/DDBJ whole genome shotgun (WGS) entry which is preliminary data.</text>
</comment>
<dbReference type="Gene3D" id="1.10.1780.10">
    <property type="entry name" value="Clp, N-terminal domain"/>
    <property type="match status" value="1"/>
</dbReference>
<dbReference type="GO" id="GO:0008233">
    <property type="term" value="F:peptidase activity"/>
    <property type="evidence" value="ECO:0007669"/>
    <property type="project" value="UniProtKB-KW"/>
</dbReference>
<evidence type="ECO:0000313" key="2">
    <source>
        <dbReference type="Proteomes" id="UP001596160"/>
    </source>
</evidence>
<organism evidence="1 2">
    <name type="scientific">Streptomyces amakusaensis</name>
    <dbReference type="NCBI Taxonomy" id="67271"/>
    <lineage>
        <taxon>Bacteria</taxon>
        <taxon>Bacillati</taxon>
        <taxon>Actinomycetota</taxon>
        <taxon>Actinomycetes</taxon>
        <taxon>Kitasatosporales</taxon>
        <taxon>Streptomycetaceae</taxon>
        <taxon>Streptomyces</taxon>
    </lineage>
</organism>
<keyword evidence="2" id="KW-1185">Reference proteome</keyword>
<evidence type="ECO:0000313" key="1">
    <source>
        <dbReference type="EMBL" id="MFC5153683.1"/>
    </source>
</evidence>
<dbReference type="Proteomes" id="UP001596160">
    <property type="component" value="Unassembled WGS sequence"/>
</dbReference>
<sequence>MSGDDGEGGRMKTVSVGASWGVVGVLGAAWGATGEGATIGTEHLLVALAGTKGETSRALGRSGATVAAQLAVVRERERIAGSWVSTDDLADSVSSKELLGDDGDRGRRLSGAASRAFVRAMELAREEGTKKYSPTLLLRALLADESSRAAEVLQVLGSGPGPGPGSGSGSGIPAGGLDPLLWPTRDILLGRRPPRGLPFWKRLLFTFAKGANLASRPVLWVSVDTLEQSRALGREPGTEHVLLALLATHEVGLRHPHMANEGPVDPAVRHAGGARLAAMGVDYVSVRRAVERDDFELGRDERDFDTFLDGSAGDDGTGPLVEALLRGDTRARRLIESLGFAPAVDPS</sequence>
<gene>
    <name evidence="1" type="ORF">ACFPRH_18275</name>
</gene>
<protein>
    <submittedName>
        <fullName evidence="1">Clp protease N-terminal domain-containing protein</fullName>
    </submittedName>
</protein>
<keyword evidence="1" id="KW-0645">Protease</keyword>